<evidence type="ECO:0000313" key="4">
    <source>
        <dbReference type="Proteomes" id="UP001138540"/>
    </source>
</evidence>
<keyword evidence="4" id="KW-1185">Reference proteome</keyword>
<dbReference type="PANTHER" id="PTHR43685">
    <property type="entry name" value="GLYCOSYLTRANSFERASE"/>
    <property type="match status" value="1"/>
</dbReference>
<dbReference type="InterPro" id="IPR029044">
    <property type="entry name" value="Nucleotide-diphossugar_trans"/>
</dbReference>
<evidence type="ECO:0000259" key="1">
    <source>
        <dbReference type="Pfam" id="PF00534"/>
    </source>
</evidence>
<dbReference type="Gene3D" id="3.40.50.2000">
    <property type="entry name" value="Glycogen Phosphorylase B"/>
    <property type="match status" value="2"/>
</dbReference>
<dbReference type="PANTHER" id="PTHR43685:SF2">
    <property type="entry name" value="GLYCOSYLTRANSFERASE 2-LIKE DOMAIN-CONTAINING PROTEIN"/>
    <property type="match status" value="1"/>
</dbReference>
<feature type="domain" description="Glycosyl transferase family 1" evidence="1">
    <location>
        <begin position="936"/>
        <end position="1095"/>
    </location>
</feature>
<name>A0ABR6NJV5_9SPHN</name>
<dbReference type="Gene3D" id="3.90.550.10">
    <property type="entry name" value="Spore Coat Polysaccharide Biosynthesis Protein SpsA, Chain A"/>
    <property type="match status" value="2"/>
</dbReference>
<dbReference type="SUPFAM" id="SSF53756">
    <property type="entry name" value="UDP-Glycosyltransferase/glycogen phosphorylase"/>
    <property type="match status" value="1"/>
</dbReference>
<dbReference type="Pfam" id="PF00535">
    <property type="entry name" value="Glycos_transf_2"/>
    <property type="match status" value="2"/>
</dbReference>
<dbReference type="RefSeq" id="WP_184155029.1">
    <property type="nucleotide sequence ID" value="NZ_JACHKA010000001.1"/>
</dbReference>
<protein>
    <submittedName>
        <fullName evidence="3">Glycosyltransferase involved in cell wall biosynthesis</fullName>
    </submittedName>
</protein>
<dbReference type="Proteomes" id="UP001138540">
    <property type="component" value="Unassembled WGS sequence"/>
</dbReference>
<comment type="caution">
    <text evidence="3">The sequence shown here is derived from an EMBL/GenBank/DDBJ whole genome shotgun (WGS) entry which is preliminary data.</text>
</comment>
<dbReference type="InterPro" id="IPR001173">
    <property type="entry name" value="Glyco_trans_2-like"/>
</dbReference>
<dbReference type="InterPro" id="IPR001296">
    <property type="entry name" value="Glyco_trans_1"/>
</dbReference>
<evidence type="ECO:0000313" key="3">
    <source>
        <dbReference type="EMBL" id="MBB5986932.1"/>
    </source>
</evidence>
<sequence length="1714" mass="188538">MTNNGDFEPDVCIVTPVFNGSDYIDETIASVIMQAGDFYLRYHIQDGGSTDDTLAIVERWHNLVTTGALPMTCKGLEFTYSSERDAGMYDAINRGFQKILPSVGNPMMGWINADDRIAQGGLATGLSICRAMPEVRLFGGRVALINQHGYNLGINLPISYSRPCMAAGLYDGRSLPFVMQEGTFWRADLWHQCGGLDDRLKLAGDWDLWRRFAEYTEYFSADTVLGFHRRRPGQLSGQMDKYYAEVDMVLSEIHQIEFQELSNKEKAFSSVAPKIFAIRQRYEELLFNRHEMERSEYASTVLRFNLADGAWGRMRGYGLPSGPAEVSGSYGTALSIKGQFVSGFSAPEGPHPEFSIPFGMRWLTGEQGLLTAEIEESGRYDIVFRFRAWGNGRTVAISVNGRLGFSGLIRPYEHDRETEVRISSFLPVGLCAIELKVEAEEGAVNLMVMDMRIDPILERGTGKVVPVSSLPSPVATVGGRAPLDGEWPRISVIVPTRNQAHFIGDTMRSLVRQGYPNLEIIVCDGASTDETTQVLREFERHITYYISEPDEGQSHAINKGMAAASGDILTWLNSDDLLASGALHAVAFAFLTEGVDMVSGVCDVFGDDGAVMHRHLPCLQSGPLPLNDLLDLENCWLRGQFFHQPEVFFSRAIWEKAGGLVRENLYYSMDYDLWVRMAQAGARIQLIGRTVAYYRMHADQKTSTVEAYRPELTSHASMLRAEAGMSSMPARREDLASHLKILMLNDYGFNYGAGIAHRRLAQALQLAGQDVVAVGYAEFDRARPDGFDPELIRSAIDEHQPDLIVAGNLHSIRSGPEPLEVLLSLGVPVVFFAHDQWIVTGRCAYTGGCPKFLSGCDEACPTAAEYPSLPPREIAPSFRAKRALIEKASQDGRLMIVTNSRYMERFIKEAAGEPLASHVRTVALGVDTRLFTHGRRREARQILGLPQDRFIILTAASNIDDERKGLPLLIEALKGRTDLHDVVLVIIGWGKSIPETPCEVRFTGYAQDERLVALYFQAADIFVGPSKEEALGQTFIEAGACGTPSVAFNLGGIPDAVVDGVTGLLVEQGSAEPLGEAIADIKRDAAMRRSMGANAVLHVRNRFSLERAAADFLSMLVTCKFGKPLAPSVNLRADGVRPVRFHYLAEKASEVLLPETPSWFPVAAIESRFLEGDGSLLERAFVAVAPRGVLAAEAVRDASYKMRLGYRMVTERQRLTIVVNDTRGLQYELKYAAGGDQEIDLPLRLRKGYNRIIIEFSEMSDNDIALIISSLEFKNDGDGFENNTDGLVSYGHNFGEVEGPYPEFQIDSKFRWALGNESALQIFSACEGERELRFGIRNFYSDQVLGIDIDGEQKVSVEIGSANASDVQYIVVRHFFHEGFADITFRPSVSRLERENGRSLSFALSSVEFGDRLGDRLSPVLKSAVQGSLPAHLPNTQLIGDLEEGSGFGPLRGPFPELGIMEPVRWITSASAVLTVNATGVSEAVLTMRYRMVAKRAIASLDVNGEVHDLVLTSPGALSGAAEVKVDIRLIDGPNILTFAFSGLDFESVDGHPRVLLLESLTIVDMASGVAMSDATSSEAVSSYARVRMGSGIADAEAAYPPLGLEAPFYWVCDTKARLKVEGNGCISRVRIAMRNQERGQRISVVQDGELLVQSDVLPDTLDVSSEIQCDLYLAPGWNTLDLIASSVSPPSGQETRSLSFLIESIEVTDLEFA</sequence>
<proteinExistence type="predicted"/>
<organism evidence="3 4">
    <name type="scientific">Sphingobium lignivorans</name>
    <dbReference type="NCBI Taxonomy" id="2735886"/>
    <lineage>
        <taxon>Bacteria</taxon>
        <taxon>Pseudomonadati</taxon>
        <taxon>Pseudomonadota</taxon>
        <taxon>Alphaproteobacteria</taxon>
        <taxon>Sphingomonadales</taxon>
        <taxon>Sphingomonadaceae</taxon>
        <taxon>Sphingobium</taxon>
    </lineage>
</organism>
<reference evidence="3 4" key="1">
    <citation type="submission" date="2020-08" db="EMBL/GenBank/DDBJ databases">
        <title>Exploring microbial biodiversity for novel pathways involved in the catabolism of aromatic compounds derived from lignin.</title>
        <authorList>
            <person name="Elkins J."/>
        </authorList>
    </citation>
    <scope>NUCLEOTIDE SEQUENCE [LARGE SCALE GENOMIC DNA]</scope>
    <source>
        <strain evidence="3 4">B1D3A</strain>
    </source>
</reference>
<dbReference type="CDD" id="cd06433">
    <property type="entry name" value="GT_2_WfgS_like"/>
    <property type="match status" value="1"/>
</dbReference>
<feature type="domain" description="Glycosyltransferase 2-like" evidence="2">
    <location>
        <begin position="12"/>
        <end position="118"/>
    </location>
</feature>
<dbReference type="Pfam" id="PF00534">
    <property type="entry name" value="Glycos_transf_1"/>
    <property type="match status" value="1"/>
</dbReference>
<feature type="domain" description="Glycosyltransferase 2-like" evidence="2">
    <location>
        <begin position="491"/>
        <end position="617"/>
    </location>
</feature>
<dbReference type="InterPro" id="IPR050834">
    <property type="entry name" value="Glycosyltransf_2"/>
</dbReference>
<dbReference type="SUPFAM" id="SSF53448">
    <property type="entry name" value="Nucleotide-diphospho-sugar transferases"/>
    <property type="match status" value="2"/>
</dbReference>
<gene>
    <name evidence="3" type="ORF">HNP60_002906</name>
</gene>
<evidence type="ECO:0000259" key="2">
    <source>
        <dbReference type="Pfam" id="PF00535"/>
    </source>
</evidence>
<dbReference type="EMBL" id="JACHKA010000001">
    <property type="protein sequence ID" value="MBB5986932.1"/>
    <property type="molecule type" value="Genomic_DNA"/>
</dbReference>
<accession>A0ABR6NJV5</accession>